<keyword evidence="3" id="KW-1185">Reference proteome</keyword>
<evidence type="ECO:0008006" key="4">
    <source>
        <dbReference type="Google" id="ProtNLM"/>
    </source>
</evidence>
<sequence>MSLRSTWTKLTSYAQPLKNSFQNLLKGTQPRAIPATSAYSAPEPNGTKTGAVDGLEGHGKPAEASLQTGISGELLKPTQDLRDGNLKRQNKLNGLASKAQEGHGSLQEAKCNTNRTKSGDGALDQGSSSGPVDSSTTTTKRRKREKKKQGSQQSSLKPDALQGVKVAKRDKPLGAPSPIDNLLQSISDPRFGSLGLPIAAEPKKSKNSKVTIDALLESIPVSKTNPSKVLPEEAPTKGRSLQGPVAYRGEETPKNEEYVNIAKTSSAWNKKSISRAYHILCLDNCGLTMIKSDIERIFANYHARRFQWDFTVVPARTNIRLMRKNRYYLYFNSDEAAQHHLAHFSQLMESEKGNGRLPTTTLPPPASAQTFLESKPADLDLGSEALRGSAASVSKYCVPNLFLVNPLKMPLYGVIPNLLYQVEGAPGRTVLVSLCANSHWQVLQVWLKHSLIEKYGFGRWLVSGGDIDGRGVERIPIVGPNTPEPLQGGRWVVRFRDGYPSEAERLVREWDGQWVNIRGRWGRLRAEVLW</sequence>
<organism evidence="2 3">
    <name type="scientific">Arthrobotrys musiformis</name>
    <dbReference type="NCBI Taxonomy" id="47236"/>
    <lineage>
        <taxon>Eukaryota</taxon>
        <taxon>Fungi</taxon>
        <taxon>Dikarya</taxon>
        <taxon>Ascomycota</taxon>
        <taxon>Pezizomycotina</taxon>
        <taxon>Orbiliomycetes</taxon>
        <taxon>Orbiliales</taxon>
        <taxon>Orbiliaceae</taxon>
        <taxon>Arthrobotrys</taxon>
    </lineage>
</organism>
<accession>A0AAV9W598</accession>
<comment type="caution">
    <text evidence="2">The sequence shown here is derived from an EMBL/GenBank/DDBJ whole genome shotgun (WGS) entry which is preliminary data.</text>
</comment>
<dbReference type="AlphaFoldDB" id="A0AAV9W598"/>
<evidence type="ECO:0000256" key="1">
    <source>
        <dbReference type="SAM" id="MobiDB-lite"/>
    </source>
</evidence>
<feature type="region of interest" description="Disordered" evidence="1">
    <location>
        <begin position="226"/>
        <end position="246"/>
    </location>
</feature>
<protein>
    <recommendedName>
        <fullName evidence="4">RRM domain-containing protein</fullName>
    </recommendedName>
</protein>
<evidence type="ECO:0000313" key="2">
    <source>
        <dbReference type="EMBL" id="KAK6501238.1"/>
    </source>
</evidence>
<feature type="compositionally biased region" description="Basic residues" evidence="1">
    <location>
        <begin position="139"/>
        <end position="149"/>
    </location>
</feature>
<proteinExistence type="predicted"/>
<evidence type="ECO:0000313" key="3">
    <source>
        <dbReference type="Proteomes" id="UP001370758"/>
    </source>
</evidence>
<feature type="region of interest" description="Disordered" evidence="1">
    <location>
        <begin position="97"/>
        <end position="162"/>
    </location>
</feature>
<name>A0AAV9W598_9PEZI</name>
<dbReference type="Proteomes" id="UP001370758">
    <property type="component" value="Unassembled WGS sequence"/>
</dbReference>
<feature type="region of interest" description="Disordered" evidence="1">
    <location>
        <begin position="33"/>
        <end position="85"/>
    </location>
</feature>
<gene>
    <name evidence="2" type="ORF">TWF481_009081</name>
</gene>
<reference evidence="2 3" key="1">
    <citation type="submission" date="2023-08" db="EMBL/GenBank/DDBJ databases">
        <authorList>
            <person name="Palmer J.M."/>
        </authorList>
    </citation>
    <scope>NUCLEOTIDE SEQUENCE [LARGE SCALE GENOMIC DNA]</scope>
    <source>
        <strain evidence="2 3">TWF481</strain>
    </source>
</reference>
<dbReference type="EMBL" id="JAVHJL010000006">
    <property type="protein sequence ID" value="KAK6501238.1"/>
    <property type="molecule type" value="Genomic_DNA"/>
</dbReference>